<dbReference type="RefSeq" id="WP_011972091.1">
    <property type="nucleotide sequence ID" value="NC_009634.1"/>
</dbReference>
<keyword evidence="1" id="KW-0472">Membrane</keyword>
<dbReference type="eggNOG" id="arCOG09559">
    <property type="taxonomic scope" value="Archaea"/>
</dbReference>
<evidence type="ECO:0000313" key="3">
    <source>
        <dbReference type="Proteomes" id="UP000001107"/>
    </source>
</evidence>
<sequence>MKKIFILLLLLLTSVSSQEITDAWVGIHKFNGTYYDALGNTFSGKGLVNGDYYTVINYRLSDGTIIRQDMTFSDTYGSGRNYDPTPSVALSIGDKEIFKVGSNNDFQNSIPKDMPYIQNIPIGSTLSLAVSDRTNPSATTYGASQINLGINSWGVNGTKTNKNVTQMQNFTIKLTDTTNNNSLNIPLTTKGGGYGIYNDTIKLDFKEGIATINSANLGTNKTYDLKRVIPKRNKPLLKLPVLKMPIIILILSIISILYYYKYE</sequence>
<accession>A6UNW6</accession>
<evidence type="ECO:0000313" key="2">
    <source>
        <dbReference type="EMBL" id="ABR54188.1"/>
    </source>
</evidence>
<keyword evidence="1" id="KW-0812">Transmembrane</keyword>
<dbReference type="Proteomes" id="UP000001107">
    <property type="component" value="Chromosome"/>
</dbReference>
<evidence type="ECO:0000256" key="1">
    <source>
        <dbReference type="SAM" id="Phobius"/>
    </source>
</evidence>
<dbReference type="KEGG" id="mvn:Mevan_0279"/>
<feature type="transmembrane region" description="Helical" evidence="1">
    <location>
        <begin position="241"/>
        <end position="260"/>
    </location>
</feature>
<reference evidence="2" key="1">
    <citation type="submission" date="2007-06" db="EMBL/GenBank/DDBJ databases">
        <title>Complete sequence of Methanococcus vannielii SB.</title>
        <authorList>
            <consortium name="US DOE Joint Genome Institute"/>
            <person name="Copeland A."/>
            <person name="Lucas S."/>
            <person name="Lapidus A."/>
            <person name="Barry K."/>
            <person name="Glavina del Rio T."/>
            <person name="Dalin E."/>
            <person name="Tice H."/>
            <person name="Pitluck S."/>
            <person name="Chain P."/>
            <person name="Malfatti S."/>
            <person name="Shin M."/>
            <person name="Vergez L."/>
            <person name="Schmutz J."/>
            <person name="Larimer F."/>
            <person name="Land M."/>
            <person name="Hauser L."/>
            <person name="Kyrpides N."/>
            <person name="Anderson I."/>
            <person name="Sieprawska-Lupa M."/>
            <person name="Whitman W.B."/>
            <person name="Richardson P."/>
        </authorList>
    </citation>
    <scope>NUCLEOTIDE SEQUENCE [LARGE SCALE GENOMIC DNA]</scope>
    <source>
        <strain evidence="2">SB</strain>
    </source>
</reference>
<dbReference type="HOGENOM" id="CLU_1064025_0_0_2"/>
<name>A6UNW6_METVS</name>
<dbReference type="EMBL" id="CP000742">
    <property type="protein sequence ID" value="ABR54188.1"/>
    <property type="molecule type" value="Genomic_DNA"/>
</dbReference>
<protein>
    <submittedName>
        <fullName evidence="2">Uncharacterized protein</fullName>
    </submittedName>
</protein>
<keyword evidence="1" id="KW-1133">Transmembrane helix</keyword>
<gene>
    <name evidence="2" type="ordered locus">Mevan_0279</name>
</gene>
<organism evidence="2 3">
    <name type="scientific">Methanococcus vannielii (strain ATCC 35089 / DSM 1224 / JCM 13029 / OCM 148 / SB)</name>
    <dbReference type="NCBI Taxonomy" id="406327"/>
    <lineage>
        <taxon>Archaea</taxon>
        <taxon>Methanobacteriati</taxon>
        <taxon>Methanobacteriota</taxon>
        <taxon>Methanomada group</taxon>
        <taxon>Methanococci</taxon>
        <taxon>Methanococcales</taxon>
        <taxon>Methanococcaceae</taxon>
        <taxon>Methanococcus</taxon>
    </lineage>
</organism>
<keyword evidence="3" id="KW-1185">Reference proteome</keyword>
<dbReference type="AlphaFoldDB" id="A6UNW6"/>
<dbReference type="GeneID" id="5324499"/>
<proteinExistence type="predicted"/>